<gene>
    <name evidence="1" type="ORF">GCM10007320_26310</name>
</gene>
<accession>A0ABQ3G374</accession>
<evidence type="ECO:0000313" key="1">
    <source>
        <dbReference type="EMBL" id="GHC82825.1"/>
    </source>
</evidence>
<dbReference type="EMBL" id="BMYK01000006">
    <property type="protein sequence ID" value="GHC82825.1"/>
    <property type="molecule type" value="Genomic_DNA"/>
</dbReference>
<protein>
    <submittedName>
        <fullName evidence="1">Uncharacterized protein</fullName>
    </submittedName>
</protein>
<organism evidence="1 2">
    <name type="scientific">Pseudorhodoferax aquiterrae</name>
    <dbReference type="NCBI Taxonomy" id="747304"/>
    <lineage>
        <taxon>Bacteria</taxon>
        <taxon>Pseudomonadati</taxon>
        <taxon>Pseudomonadota</taxon>
        <taxon>Betaproteobacteria</taxon>
        <taxon>Burkholderiales</taxon>
        <taxon>Comamonadaceae</taxon>
    </lineage>
</organism>
<keyword evidence="2" id="KW-1185">Reference proteome</keyword>
<evidence type="ECO:0000313" key="2">
    <source>
        <dbReference type="Proteomes" id="UP000626210"/>
    </source>
</evidence>
<name>A0ABQ3G374_9BURK</name>
<dbReference type="RefSeq" id="WP_189687389.1">
    <property type="nucleotide sequence ID" value="NZ_BMYK01000006.1"/>
</dbReference>
<reference evidence="2" key="1">
    <citation type="journal article" date="2019" name="Int. J. Syst. Evol. Microbiol.">
        <title>The Global Catalogue of Microorganisms (GCM) 10K type strain sequencing project: providing services to taxonomists for standard genome sequencing and annotation.</title>
        <authorList>
            <consortium name="The Broad Institute Genomics Platform"/>
            <consortium name="The Broad Institute Genome Sequencing Center for Infectious Disease"/>
            <person name="Wu L."/>
            <person name="Ma J."/>
        </authorList>
    </citation>
    <scope>NUCLEOTIDE SEQUENCE [LARGE SCALE GENOMIC DNA]</scope>
    <source>
        <strain evidence="2">KCTC 23314</strain>
    </source>
</reference>
<dbReference type="Proteomes" id="UP000626210">
    <property type="component" value="Unassembled WGS sequence"/>
</dbReference>
<comment type="caution">
    <text evidence="1">The sequence shown here is derived from an EMBL/GenBank/DDBJ whole genome shotgun (WGS) entry which is preliminary data.</text>
</comment>
<proteinExistence type="predicted"/>
<sequence length="138" mass="14630">MRQPPAMQWICARGVLGAAQAAAAAFAREHGLAVELRDLAEGAAQLEASIACETHWRRGLRERVDSPLESWIARVPGPVLCIAEGGRAQAESLRAFVPAGRAYLGLWGEEALQPQAIALAARQLLQAGAARALMPAVD</sequence>